<gene>
    <name evidence="2" type="ORF">PNW00_08500</name>
</gene>
<evidence type="ECO:0000313" key="3">
    <source>
        <dbReference type="Proteomes" id="UP001213042"/>
    </source>
</evidence>
<feature type="domain" description="SprT-like" evidence="1">
    <location>
        <begin position="11"/>
        <end position="110"/>
    </location>
</feature>
<dbReference type="Pfam" id="PF10263">
    <property type="entry name" value="SprT-like"/>
    <property type="match status" value="1"/>
</dbReference>
<accession>A0AAW6EFB0</accession>
<organism evidence="2 3">
    <name type="scientific">Ruminococcus bicirculans</name>
    <name type="common">ex Wegman et al. 2014</name>
    <dbReference type="NCBI Taxonomy" id="1160721"/>
    <lineage>
        <taxon>Bacteria</taxon>
        <taxon>Bacillati</taxon>
        <taxon>Bacillota</taxon>
        <taxon>Clostridia</taxon>
        <taxon>Eubacteriales</taxon>
        <taxon>Oscillospiraceae</taxon>
        <taxon>Ruminococcus</taxon>
    </lineage>
</organism>
<dbReference type="InterPro" id="IPR006640">
    <property type="entry name" value="SprT-like_domain"/>
</dbReference>
<comment type="caution">
    <text evidence="2">The sequence shown here is derived from an EMBL/GenBank/DDBJ whole genome shotgun (WGS) entry which is preliminary data.</text>
</comment>
<dbReference type="Proteomes" id="UP001213042">
    <property type="component" value="Unassembled WGS sequence"/>
</dbReference>
<name>A0AAW6EFB0_9FIRM</name>
<evidence type="ECO:0000313" key="2">
    <source>
        <dbReference type="EMBL" id="MDB8750483.1"/>
    </source>
</evidence>
<sequence length="217" mass="24817">MKISEEVMFLENAFDVLNERYFESTLPKIAITIQSTPRAHGHFTPWDSWSDNGTPIKEINMGAESLKRPVVEIISTLLHEMVHYYCCLNNIKDTSRHGRYHNKRFKAECEKRDLIIVQAPGIGFSVTSPSIKLVNYVNEQRWGGKIKLFRTFDFLINDNESNGNSEDNTGNEKSKAKSSTRKYICPCCGLSIRATRTVKVACMECNKQLEEVQRDSS</sequence>
<proteinExistence type="predicted"/>
<protein>
    <submittedName>
        <fullName evidence="2">SprT-like domain-containing protein</fullName>
    </submittedName>
</protein>
<dbReference type="GO" id="GO:0006950">
    <property type="term" value="P:response to stress"/>
    <property type="evidence" value="ECO:0007669"/>
    <property type="project" value="UniProtKB-ARBA"/>
</dbReference>
<reference evidence="2" key="1">
    <citation type="submission" date="2023-01" db="EMBL/GenBank/DDBJ databases">
        <title>Human gut microbiome strain richness.</title>
        <authorList>
            <person name="Chen-Liaw A."/>
        </authorList>
    </citation>
    <scope>NUCLEOTIDE SEQUENCE</scope>
    <source>
        <strain evidence="2">D43st1_D9_D43t1_170807</strain>
    </source>
</reference>
<dbReference type="EMBL" id="JAQMLU010000013">
    <property type="protein sequence ID" value="MDB8750483.1"/>
    <property type="molecule type" value="Genomic_DNA"/>
</dbReference>
<dbReference type="RefSeq" id="WP_195221280.1">
    <property type="nucleotide sequence ID" value="NZ_JADMWL010000013.1"/>
</dbReference>
<dbReference type="AlphaFoldDB" id="A0AAW6EFB0"/>
<evidence type="ECO:0000259" key="1">
    <source>
        <dbReference type="Pfam" id="PF10263"/>
    </source>
</evidence>